<dbReference type="GeneID" id="96080961"/>
<evidence type="ECO:0000313" key="3">
    <source>
        <dbReference type="Proteomes" id="UP001578633"/>
    </source>
</evidence>
<accession>A0ABR3UVI2</accession>
<comment type="caution">
    <text evidence="2">The sequence shown here is derived from an EMBL/GenBank/DDBJ whole genome shotgun (WGS) entry which is preliminary data.</text>
</comment>
<reference evidence="2 3" key="1">
    <citation type="submission" date="2024-09" db="EMBL/GenBank/DDBJ databases">
        <title>T2T genomes of carrot and Alternaria dauci and their utility for understanding host-pathogen interaction during carrot leaf blight disease.</title>
        <authorList>
            <person name="Liu W."/>
            <person name="Xu S."/>
            <person name="Ou C."/>
            <person name="Liu X."/>
            <person name="Zhuang F."/>
            <person name="Deng X.W."/>
        </authorList>
    </citation>
    <scope>NUCLEOTIDE SEQUENCE [LARGE SCALE GENOMIC DNA]</scope>
    <source>
        <strain evidence="2 3">A2016</strain>
    </source>
</reference>
<organism evidence="2 3">
    <name type="scientific">Alternaria dauci</name>
    <dbReference type="NCBI Taxonomy" id="48095"/>
    <lineage>
        <taxon>Eukaryota</taxon>
        <taxon>Fungi</taxon>
        <taxon>Dikarya</taxon>
        <taxon>Ascomycota</taxon>
        <taxon>Pezizomycotina</taxon>
        <taxon>Dothideomycetes</taxon>
        <taxon>Pleosporomycetidae</taxon>
        <taxon>Pleosporales</taxon>
        <taxon>Pleosporineae</taxon>
        <taxon>Pleosporaceae</taxon>
        <taxon>Alternaria</taxon>
        <taxon>Alternaria sect. Porri</taxon>
    </lineage>
</organism>
<evidence type="ECO:0000313" key="2">
    <source>
        <dbReference type="EMBL" id="KAL1800297.1"/>
    </source>
</evidence>
<dbReference type="EMBL" id="JBHGVX010000001">
    <property type="protein sequence ID" value="KAL1800297.1"/>
    <property type="molecule type" value="Genomic_DNA"/>
</dbReference>
<keyword evidence="3" id="KW-1185">Reference proteome</keyword>
<proteinExistence type="predicted"/>
<evidence type="ECO:0000256" key="1">
    <source>
        <dbReference type="SAM" id="MobiDB-lite"/>
    </source>
</evidence>
<protein>
    <submittedName>
        <fullName evidence="2">Uncharacterized protein</fullName>
    </submittedName>
</protein>
<dbReference type="Proteomes" id="UP001578633">
    <property type="component" value="Chromosome 1"/>
</dbReference>
<name>A0ABR3UVI2_9PLEO</name>
<dbReference type="RefSeq" id="XP_069310881.1">
    <property type="nucleotide sequence ID" value="XM_069447957.1"/>
</dbReference>
<gene>
    <name evidence="2" type="ORF">ACET3X_000639</name>
</gene>
<sequence>MSVLKKTPTSGGVDFPYSWETTFPELGLVSIRELPKLILCADFLEPWAMFRDQMPLRPGTAVPIIAPKDKEAMKESVVKIYDLMDSMSYCRYDQPNRDERESWGVKEWLECLIYKSARNLARDGHTFAVLFQRVNLKNEPGRREAFRRICGLIMLMSNLCVNYTLMAPSNVIKKMEAARPAKDPNPSPIPEVRVKWQLSNVTVDELRKKVLDCERKGKEEKEWLISILMGKEVALIEANVGASTGSLPETLVKEDNVRVLSAQQHVDIAVGHESMDAKKESSVKVVGTKRAKPGSEEEEQMMKAKLGA</sequence>
<feature type="region of interest" description="Disordered" evidence="1">
    <location>
        <begin position="279"/>
        <end position="308"/>
    </location>
</feature>